<dbReference type="STRING" id="1121416.SAMN02745220_02597"/>
<protein>
    <recommendedName>
        <fullName evidence="3">Sulfur carrier protein ThiS (Thiamine biosynthesis)</fullName>
    </recommendedName>
</protein>
<name>A0A1M7Y8W7_9BACT</name>
<dbReference type="SUPFAM" id="SSF54285">
    <property type="entry name" value="MoaD/ThiS"/>
    <property type="match status" value="1"/>
</dbReference>
<reference evidence="1 2" key="1">
    <citation type="submission" date="2016-12" db="EMBL/GenBank/DDBJ databases">
        <authorList>
            <person name="Song W.-J."/>
            <person name="Kurnit D.M."/>
        </authorList>
    </citation>
    <scope>NUCLEOTIDE SEQUENCE [LARGE SCALE GENOMIC DNA]</scope>
    <source>
        <strain evidence="1 2">DSM 18488</strain>
    </source>
</reference>
<accession>A0A1M7Y8W7</accession>
<dbReference type="EMBL" id="FRFE01000012">
    <property type="protein sequence ID" value="SHO48996.1"/>
    <property type="molecule type" value="Genomic_DNA"/>
</dbReference>
<dbReference type="Proteomes" id="UP000184603">
    <property type="component" value="Unassembled WGS sequence"/>
</dbReference>
<dbReference type="Gene3D" id="3.10.20.30">
    <property type="match status" value="1"/>
</dbReference>
<sequence>MKWIQLSRFDQAMQVRVKLLGILPSFYTGPYTEAGLDLDIPTGSTIKDLVEMLGIPRERVAIVTINNMLARAGDCIPEDGIIKLMHSIAGG</sequence>
<evidence type="ECO:0000313" key="1">
    <source>
        <dbReference type="EMBL" id="SHO48996.1"/>
    </source>
</evidence>
<gene>
    <name evidence="1" type="ORF">SAMN02745220_02597</name>
</gene>
<proteinExistence type="predicted"/>
<keyword evidence="2" id="KW-1185">Reference proteome</keyword>
<evidence type="ECO:0008006" key="3">
    <source>
        <dbReference type="Google" id="ProtNLM"/>
    </source>
</evidence>
<evidence type="ECO:0000313" key="2">
    <source>
        <dbReference type="Proteomes" id="UP000184603"/>
    </source>
</evidence>
<dbReference type="InterPro" id="IPR012675">
    <property type="entry name" value="Beta-grasp_dom_sf"/>
</dbReference>
<dbReference type="AlphaFoldDB" id="A0A1M7Y8W7"/>
<organism evidence="1 2">
    <name type="scientific">Desulfopila aestuarii DSM 18488</name>
    <dbReference type="NCBI Taxonomy" id="1121416"/>
    <lineage>
        <taxon>Bacteria</taxon>
        <taxon>Pseudomonadati</taxon>
        <taxon>Thermodesulfobacteriota</taxon>
        <taxon>Desulfobulbia</taxon>
        <taxon>Desulfobulbales</taxon>
        <taxon>Desulfocapsaceae</taxon>
        <taxon>Desulfopila</taxon>
    </lineage>
</organism>
<dbReference type="OrthoDB" id="5432587at2"/>
<dbReference type="InterPro" id="IPR016155">
    <property type="entry name" value="Mopterin_synth/thiamin_S_b"/>
</dbReference>
<dbReference type="RefSeq" id="WP_073613888.1">
    <property type="nucleotide sequence ID" value="NZ_FRFE01000012.1"/>
</dbReference>